<accession>A0AAP2DGA5</accession>
<feature type="transmembrane region" description="Helical" evidence="1">
    <location>
        <begin position="99"/>
        <end position="118"/>
    </location>
</feature>
<keyword evidence="1" id="KW-0812">Transmembrane</keyword>
<feature type="transmembrane region" description="Helical" evidence="1">
    <location>
        <begin position="12"/>
        <end position="36"/>
    </location>
</feature>
<dbReference type="EMBL" id="JAHESC010000071">
    <property type="protein sequence ID" value="MBT1690551.1"/>
    <property type="molecule type" value="Genomic_DNA"/>
</dbReference>
<protein>
    <submittedName>
        <fullName evidence="2">Uncharacterized protein</fullName>
    </submittedName>
</protein>
<feature type="transmembrane region" description="Helical" evidence="1">
    <location>
        <begin position="70"/>
        <end position="93"/>
    </location>
</feature>
<evidence type="ECO:0000313" key="3">
    <source>
        <dbReference type="Proteomes" id="UP001319180"/>
    </source>
</evidence>
<keyword evidence="1" id="KW-1133">Transmembrane helix</keyword>
<dbReference type="RefSeq" id="WP_254094060.1">
    <property type="nucleotide sequence ID" value="NZ_JAHESC010000071.1"/>
</dbReference>
<dbReference type="Proteomes" id="UP001319180">
    <property type="component" value="Unassembled WGS sequence"/>
</dbReference>
<organism evidence="2 3">
    <name type="scientific">Dawidia soli</name>
    <dbReference type="NCBI Taxonomy" id="2782352"/>
    <lineage>
        <taxon>Bacteria</taxon>
        <taxon>Pseudomonadati</taxon>
        <taxon>Bacteroidota</taxon>
        <taxon>Cytophagia</taxon>
        <taxon>Cytophagales</taxon>
        <taxon>Chryseotaleaceae</taxon>
        <taxon>Dawidia</taxon>
    </lineage>
</organism>
<gene>
    <name evidence="2" type="ORF">KK078_28560</name>
</gene>
<keyword evidence="3" id="KW-1185">Reference proteome</keyword>
<evidence type="ECO:0000313" key="2">
    <source>
        <dbReference type="EMBL" id="MBT1690551.1"/>
    </source>
</evidence>
<name>A0AAP2DGA5_9BACT</name>
<comment type="caution">
    <text evidence="2">The sequence shown here is derived from an EMBL/GenBank/DDBJ whole genome shotgun (WGS) entry which is preliminary data.</text>
</comment>
<dbReference type="AlphaFoldDB" id="A0AAP2DGA5"/>
<keyword evidence="1" id="KW-0472">Membrane</keyword>
<proteinExistence type="predicted"/>
<reference evidence="2 3" key="1">
    <citation type="submission" date="2021-05" db="EMBL/GenBank/DDBJ databases">
        <title>A Polyphasic approach of four new species of the genus Ohtaekwangia: Ohtaekwangia histidinii sp. nov., Ohtaekwangia cretensis sp. nov., Ohtaekwangia indiensis sp. nov., Ohtaekwangia reichenbachii sp. nov. from diverse environment.</title>
        <authorList>
            <person name="Octaviana S."/>
        </authorList>
    </citation>
    <scope>NUCLEOTIDE SEQUENCE [LARGE SCALE GENOMIC DNA]</scope>
    <source>
        <strain evidence="2 3">PWU37</strain>
    </source>
</reference>
<sequence length="127" mass="13397">MNTLFNLRNVLFLNGISSGATGALLTIFAGTFASWFGVTTPAPFVEVGLFLVAFAALVIVTALRQPPLPGLVRLIIALDVAWVLISILVVALQPFTLSLVGNLLILGVAAWVAAMAGLQRRGLRRVA</sequence>
<evidence type="ECO:0000256" key="1">
    <source>
        <dbReference type="SAM" id="Phobius"/>
    </source>
</evidence>
<feature type="transmembrane region" description="Helical" evidence="1">
    <location>
        <begin position="42"/>
        <end position="63"/>
    </location>
</feature>